<keyword evidence="2" id="KW-0805">Transcription regulation</keyword>
<dbReference type="AlphaFoldDB" id="A0A7K3LUL2"/>
<dbReference type="SUPFAM" id="SSF46894">
    <property type="entry name" value="C-terminal effector domain of the bipartite response regulators"/>
    <property type="match status" value="1"/>
</dbReference>
<dbReference type="GO" id="GO:0006355">
    <property type="term" value="P:regulation of DNA-templated transcription"/>
    <property type="evidence" value="ECO:0007669"/>
    <property type="project" value="InterPro"/>
</dbReference>
<dbReference type="InterPro" id="IPR016032">
    <property type="entry name" value="Sig_transdc_resp-reg_C-effctor"/>
</dbReference>
<dbReference type="SUPFAM" id="SSF52540">
    <property type="entry name" value="P-loop containing nucleoside triphosphate hydrolases"/>
    <property type="match status" value="1"/>
</dbReference>
<name>A0A7K3LUL2_9ACTN</name>
<dbReference type="CDD" id="cd15831">
    <property type="entry name" value="BTAD"/>
    <property type="match status" value="1"/>
</dbReference>
<evidence type="ECO:0000259" key="6">
    <source>
        <dbReference type="PROSITE" id="PS51755"/>
    </source>
</evidence>
<keyword evidence="3 5" id="KW-0238">DNA-binding</keyword>
<dbReference type="Gene3D" id="1.10.10.10">
    <property type="entry name" value="Winged helix-like DNA-binding domain superfamily/Winged helix DNA-binding domain"/>
    <property type="match status" value="1"/>
</dbReference>
<comment type="caution">
    <text evidence="7">The sequence shown here is derived from an EMBL/GenBank/DDBJ whole genome shotgun (WGS) entry which is preliminary data.</text>
</comment>
<reference evidence="7 8" key="1">
    <citation type="submission" date="2020-01" db="EMBL/GenBank/DDBJ databases">
        <title>Investigation of new actinobacteria for the biodesulphurisation of diesel fuel.</title>
        <authorList>
            <person name="Athi Narayanan S.M."/>
        </authorList>
    </citation>
    <scope>NUCLEOTIDE SEQUENCE [LARGE SCALE GENOMIC DNA]</scope>
    <source>
        <strain evidence="7 8">213E</strain>
    </source>
</reference>
<evidence type="ECO:0000313" key="7">
    <source>
        <dbReference type="EMBL" id="NDK91879.1"/>
    </source>
</evidence>
<evidence type="ECO:0000256" key="1">
    <source>
        <dbReference type="ARBA" id="ARBA00005820"/>
    </source>
</evidence>
<feature type="domain" description="OmpR/PhoB-type" evidence="6">
    <location>
        <begin position="23"/>
        <end position="127"/>
    </location>
</feature>
<dbReference type="InterPro" id="IPR051677">
    <property type="entry name" value="AfsR-DnrI-RedD_regulator"/>
</dbReference>
<dbReference type="Gene3D" id="1.25.40.10">
    <property type="entry name" value="Tetratricopeptide repeat domain"/>
    <property type="match status" value="1"/>
</dbReference>
<dbReference type="GO" id="GO:0003677">
    <property type="term" value="F:DNA binding"/>
    <property type="evidence" value="ECO:0007669"/>
    <property type="project" value="UniProtKB-UniRule"/>
</dbReference>
<organism evidence="7 8">
    <name type="scientific">Gordonia desulfuricans</name>
    <dbReference type="NCBI Taxonomy" id="89051"/>
    <lineage>
        <taxon>Bacteria</taxon>
        <taxon>Bacillati</taxon>
        <taxon>Actinomycetota</taxon>
        <taxon>Actinomycetes</taxon>
        <taxon>Mycobacteriales</taxon>
        <taxon>Gordoniaceae</taxon>
        <taxon>Gordonia</taxon>
    </lineage>
</organism>
<evidence type="ECO:0000256" key="2">
    <source>
        <dbReference type="ARBA" id="ARBA00023015"/>
    </source>
</evidence>
<dbReference type="GO" id="GO:0000160">
    <property type="term" value="P:phosphorelay signal transduction system"/>
    <property type="evidence" value="ECO:0007669"/>
    <property type="project" value="InterPro"/>
</dbReference>
<dbReference type="Pfam" id="PF03704">
    <property type="entry name" value="BTAD"/>
    <property type="match status" value="1"/>
</dbReference>
<dbReference type="EMBL" id="JAADZU010000087">
    <property type="protein sequence ID" value="NDK91879.1"/>
    <property type="molecule type" value="Genomic_DNA"/>
</dbReference>
<evidence type="ECO:0000256" key="4">
    <source>
        <dbReference type="ARBA" id="ARBA00023163"/>
    </source>
</evidence>
<evidence type="ECO:0000256" key="5">
    <source>
        <dbReference type="PROSITE-ProRule" id="PRU01091"/>
    </source>
</evidence>
<comment type="similarity">
    <text evidence="1">Belongs to the AfsR/DnrI/RedD regulatory family.</text>
</comment>
<dbReference type="InterPro" id="IPR011990">
    <property type="entry name" value="TPR-like_helical_dom_sf"/>
</dbReference>
<dbReference type="PANTHER" id="PTHR35807">
    <property type="entry name" value="TRANSCRIPTIONAL REGULATOR REDD-RELATED"/>
    <property type="match status" value="1"/>
</dbReference>
<dbReference type="SMART" id="SM01043">
    <property type="entry name" value="BTAD"/>
    <property type="match status" value="1"/>
</dbReference>
<dbReference type="Gene3D" id="3.40.50.300">
    <property type="entry name" value="P-loop containing nucleotide triphosphate hydrolases"/>
    <property type="match status" value="1"/>
</dbReference>
<dbReference type="SMART" id="SM00862">
    <property type="entry name" value="Trans_reg_C"/>
    <property type="match status" value="1"/>
</dbReference>
<dbReference type="InterPro" id="IPR036388">
    <property type="entry name" value="WH-like_DNA-bd_sf"/>
</dbReference>
<evidence type="ECO:0000256" key="3">
    <source>
        <dbReference type="ARBA" id="ARBA00023125"/>
    </source>
</evidence>
<keyword evidence="8" id="KW-1185">Reference proteome</keyword>
<dbReference type="PANTHER" id="PTHR35807:SF1">
    <property type="entry name" value="TRANSCRIPTIONAL REGULATOR REDD"/>
    <property type="match status" value="1"/>
</dbReference>
<accession>A0A7K3LUL2</accession>
<dbReference type="PROSITE" id="PS51755">
    <property type="entry name" value="OMPR_PHOB"/>
    <property type="match status" value="1"/>
</dbReference>
<dbReference type="Pfam" id="PF13191">
    <property type="entry name" value="AAA_16"/>
    <property type="match status" value="1"/>
</dbReference>
<evidence type="ECO:0000313" key="8">
    <source>
        <dbReference type="Proteomes" id="UP000466307"/>
    </source>
</evidence>
<dbReference type="InterPro" id="IPR001867">
    <property type="entry name" value="OmpR/PhoB-type_DNA-bd"/>
</dbReference>
<gene>
    <name evidence="7" type="ORF">GYA93_20235</name>
</gene>
<dbReference type="InterPro" id="IPR005158">
    <property type="entry name" value="BTAD"/>
</dbReference>
<dbReference type="Pfam" id="PF00486">
    <property type="entry name" value="Trans_reg_C"/>
    <property type="match status" value="1"/>
</dbReference>
<protein>
    <submittedName>
        <fullName evidence="7">AAA family ATPase</fullName>
    </submittedName>
</protein>
<feature type="DNA-binding region" description="OmpR/PhoB-type" evidence="5">
    <location>
        <begin position="23"/>
        <end position="127"/>
    </location>
</feature>
<dbReference type="SUPFAM" id="SSF48452">
    <property type="entry name" value="TPR-like"/>
    <property type="match status" value="1"/>
</dbReference>
<dbReference type="InterPro" id="IPR027417">
    <property type="entry name" value="P-loop_NTPase"/>
</dbReference>
<dbReference type="Proteomes" id="UP000466307">
    <property type="component" value="Unassembled WGS sequence"/>
</dbReference>
<keyword evidence="4" id="KW-0804">Transcription</keyword>
<dbReference type="InterPro" id="IPR041664">
    <property type="entry name" value="AAA_16"/>
</dbReference>
<proteinExistence type="inferred from homology"/>
<sequence length="1199" mass="128525">MALPSLRVPRHGDVSGLTLSEQQGGRASGESSVRQYLVLGPLEVRRENDPIDLGSPKQRSVLAALLLARGAVVPVHRLIDTVWGADPPAAATTSLQAYVSNLRRALRGDTGDASPIQRVASGYRLELGDDRLDVAEFAALARSARIARDEAQWTRALADAETALGLWRGELLAGELDGIDWVVAEAAALVEGRLAVQEVHITALLADGDTGGALADIVALRARDPLRDRAVWLHMVALYRAGRATEALDVYTEHSRILDEELGLEPGVELVELQGAILRHDPVIAAWPRPPHWSGAVEVTAPHSIVVDAEPVEAPMAADPSSDSLPLVGRESQIDRVRALLASTGESARWLLISGPAGIGKTRLAEEVATIAVGVGGRVVWVRCPDAEGIPAWWPLRQLCRALEAEPEAVLSVPPGVDADTARFAVYERVQNLLETTLGSGPLTVVVDDAQWADSMTLGLLTYLSTVMRASGLSVVVTVRDGEGGSDVDRLRSALSRAAGAHLALPHLVRDEVVALVRAVAGDEMTPEDADTLTRRTGGIPLFVAEFARLPAEERRREMVPAAVRSVLDRRLTSLDPAVLEVITHAAVIGDEVDITLLAEVMERGIAEIADCLDDAIDERILVSTDRGGTTRFAHALLREEALAAIRPLRRCRMHLRVADVVGTRPGPGWAMRRALHLLEASPVADARDVVDACRIVAEDATARWDSENAAHWLGMALRTHESAGLSDHDTTDRDDLLIAMLAAQARAGLVQMVLKEVETRLHEAIRSGAPTTAGRLAGSLIRSTGAWPWIGPGIENPTLHAALDAAADHLGDQIESGDAKPGVVAGLARVLAASAIGHCYNRDGAVPAGLLARAEVLAADTADDQVVADVMLARIITYSGVADHARDCLALAQQVRQLRPRDDVDDVILDAVATMATMTLGDVSRTEQLVRRGISGSERLRLPVLRAQLRWMEAAIAVWRGRFDLAEEHFRTAVAVHEQTELYVAGSGAIAMMALAAERGRLDESLMGQDIDPLEWARSVPQEYGADQVVILLAAGVARIAAAAGDDHLARSMITIWSDDGRAMIWTSLGQAVMLAHAVADLEMPEYAQEFIDYLMPYRSYIATVGHVGNVGPVALAIAELCLLTDQFDLCDELLTQARNIAEVGEGEPALLRVRLIAARRQPSSPSRDADLVHIATRAGEIGLDQVARSARTLLDDA</sequence>